<gene>
    <name evidence="9" type="ORF">ATY37_16275</name>
</gene>
<reference evidence="10" key="1">
    <citation type="submission" date="2015-12" db="EMBL/GenBank/DDBJ databases">
        <authorList>
            <person name="Shamseldin A."/>
            <person name="Moawad H."/>
            <person name="Abd El-Rahim W.M."/>
            <person name="Sadowsky M.J."/>
        </authorList>
    </citation>
    <scope>NUCLEOTIDE SEQUENCE [LARGE SCALE GENOMIC DNA]</scope>
    <source>
        <strain evidence="10">2538-88</strain>
    </source>
</reference>
<proteinExistence type="predicted"/>
<dbReference type="InterPro" id="IPR003399">
    <property type="entry name" value="Mce/MlaD"/>
</dbReference>
<dbReference type="PANTHER" id="PTHR30462">
    <property type="entry name" value="INTERMEMBRANE TRANSPORT PROTEIN PQIB-RELATED"/>
    <property type="match status" value="1"/>
</dbReference>
<feature type="domain" description="Mce/MlaD" evidence="8">
    <location>
        <begin position="160"/>
        <end position="217"/>
    </location>
</feature>
<dbReference type="EMBL" id="LOBR01000039">
    <property type="protein sequence ID" value="KYN88035.1"/>
    <property type="molecule type" value="Genomic_DNA"/>
</dbReference>
<dbReference type="RefSeq" id="WP_061897153.1">
    <property type="nucleotide sequence ID" value="NZ_LOBR01000039.1"/>
</dbReference>
<keyword evidence="6 7" id="KW-0472">Membrane</keyword>
<dbReference type="Proteomes" id="UP000075346">
    <property type="component" value="Unassembled WGS sequence"/>
</dbReference>
<feature type="domain" description="Mce/MlaD" evidence="8">
    <location>
        <begin position="43"/>
        <end position="134"/>
    </location>
</feature>
<dbReference type="AlphaFoldDB" id="A0A151KXB8"/>
<comment type="subcellular location">
    <subcellularLocation>
        <location evidence="1">Cell inner membrane</location>
    </subcellularLocation>
</comment>
<dbReference type="GO" id="GO:0005886">
    <property type="term" value="C:plasma membrane"/>
    <property type="evidence" value="ECO:0007669"/>
    <property type="project" value="UniProtKB-SubCell"/>
</dbReference>
<dbReference type="NCBIfam" id="NF008070">
    <property type="entry name" value="PRK10807.1"/>
    <property type="match status" value="1"/>
</dbReference>
<evidence type="ECO:0000256" key="2">
    <source>
        <dbReference type="ARBA" id="ARBA00022475"/>
    </source>
</evidence>
<evidence type="ECO:0000256" key="4">
    <source>
        <dbReference type="ARBA" id="ARBA00022692"/>
    </source>
</evidence>
<evidence type="ECO:0000256" key="7">
    <source>
        <dbReference type="SAM" id="Phobius"/>
    </source>
</evidence>
<accession>A0A151KXB8</accession>
<evidence type="ECO:0000256" key="1">
    <source>
        <dbReference type="ARBA" id="ARBA00004533"/>
    </source>
</evidence>
<evidence type="ECO:0000256" key="5">
    <source>
        <dbReference type="ARBA" id="ARBA00022989"/>
    </source>
</evidence>
<evidence type="ECO:0000256" key="6">
    <source>
        <dbReference type="ARBA" id="ARBA00023136"/>
    </source>
</evidence>
<sequence length="541" mass="60464">MSDEIQANAEVTSQKQLSAIWIIPILALAMGLWMLFQYVNSTGPKITLILPTADGLEVGKTQIKALNVNVGVITDITLSENYDHIVATAQMSKDAERMLREDTLFWVVKPRIGREGISGLDTLLSGAYIQLQPGKVSTSKAYFNVMDLPPVAPPDTKGLRLLLTSKEAGKLSVGDPVMYEGFTVGRVETTQFDVESKKAHYQLFVFAPYDKLVTSRTFFWLNSGVSLQLNAEGLEFSLGSVESLLKGGVTFGLLQEEDSGQLITQQMTEFRLFDDVKQIREGMYDDYIEFVMMFDESVRGLNPSAPVEYRGLRIGTVTKVPLRTRTSNIDINTKRIPVLVRIELGRLYDNFTAAELPALQQRMQDEFAKGLRASLKSGNLVTGALYIDMDYFSDEPTEQIARFDGYPVFPTKQGGFAEVQKQVTDLLRKVNQLPMDKTLLSLERTLQASERLLISAERILNKQEMQNLPVDIQASLRQLEQTISGLSPESTVYHELEMTLVDLKQIMSQLKPVVEQINSKPNSLVFGQDKITDPIPAKGKK</sequence>
<name>A0A151KXB8_9VIBR</name>
<comment type="caution">
    <text evidence="9">The sequence shown here is derived from an EMBL/GenBank/DDBJ whole genome shotgun (WGS) entry which is preliminary data.</text>
</comment>
<feature type="domain" description="Mce/MlaD" evidence="8">
    <location>
        <begin position="287"/>
        <end position="390"/>
    </location>
</feature>
<organism evidence="9 10">
    <name type="scientific">Vibrio cidicii</name>
    <dbReference type="NCBI Taxonomy" id="1763883"/>
    <lineage>
        <taxon>Bacteria</taxon>
        <taxon>Pseudomonadati</taxon>
        <taxon>Pseudomonadota</taxon>
        <taxon>Gammaproteobacteria</taxon>
        <taxon>Vibrionales</taxon>
        <taxon>Vibrionaceae</taxon>
        <taxon>Vibrio</taxon>
    </lineage>
</organism>
<evidence type="ECO:0000313" key="9">
    <source>
        <dbReference type="EMBL" id="KYN88035.1"/>
    </source>
</evidence>
<evidence type="ECO:0000313" key="10">
    <source>
        <dbReference type="Proteomes" id="UP000075346"/>
    </source>
</evidence>
<keyword evidence="5 7" id="KW-1133">Transmembrane helix</keyword>
<evidence type="ECO:0000259" key="8">
    <source>
        <dbReference type="Pfam" id="PF02470"/>
    </source>
</evidence>
<protein>
    <submittedName>
        <fullName evidence="9">Paraquat-inducible protein B</fullName>
    </submittedName>
</protein>
<dbReference type="PANTHER" id="PTHR30462:SF2">
    <property type="entry name" value="INTERMEMBRANE TRANSPORT PROTEIN PQIB"/>
    <property type="match status" value="1"/>
</dbReference>
<evidence type="ECO:0000256" key="3">
    <source>
        <dbReference type="ARBA" id="ARBA00022519"/>
    </source>
</evidence>
<keyword evidence="2" id="KW-1003">Cell membrane</keyword>
<feature type="transmembrane region" description="Helical" evidence="7">
    <location>
        <begin position="20"/>
        <end position="39"/>
    </location>
</feature>
<dbReference type="InterPro" id="IPR051800">
    <property type="entry name" value="PqiA-PqiB_transport"/>
</dbReference>
<dbReference type="Pfam" id="PF02470">
    <property type="entry name" value="MlaD"/>
    <property type="match status" value="3"/>
</dbReference>
<keyword evidence="4 7" id="KW-0812">Transmembrane</keyword>
<keyword evidence="3" id="KW-0997">Cell inner membrane</keyword>